<gene>
    <name evidence="5" type="ORF">ENK44_02385</name>
</gene>
<dbReference type="InterPro" id="IPR029479">
    <property type="entry name" value="Nitroreductase"/>
</dbReference>
<dbReference type="EMBL" id="DRQG01000022">
    <property type="protein sequence ID" value="HGY54528.1"/>
    <property type="molecule type" value="Genomic_DNA"/>
</dbReference>
<evidence type="ECO:0000256" key="2">
    <source>
        <dbReference type="ARBA" id="ARBA00022643"/>
    </source>
</evidence>
<feature type="domain" description="Nitroreductase" evidence="4">
    <location>
        <begin position="8"/>
        <end position="54"/>
    </location>
</feature>
<protein>
    <submittedName>
        <fullName evidence="5">Nitroreductase family protein</fullName>
    </submittedName>
</protein>
<dbReference type="Pfam" id="PF00881">
    <property type="entry name" value="Nitroreductase"/>
    <property type="match status" value="2"/>
</dbReference>
<dbReference type="PANTHER" id="PTHR23026">
    <property type="entry name" value="NADPH NITROREDUCTASE"/>
    <property type="match status" value="1"/>
</dbReference>
<dbReference type="SUPFAM" id="SSF55469">
    <property type="entry name" value="FMN-dependent nitroreductase-like"/>
    <property type="match status" value="1"/>
</dbReference>
<name>A0A7V4WU74_CALAY</name>
<dbReference type="AlphaFoldDB" id="A0A7V4WU74"/>
<dbReference type="InterPro" id="IPR050627">
    <property type="entry name" value="Nitroreductase/BluB"/>
</dbReference>
<evidence type="ECO:0000256" key="3">
    <source>
        <dbReference type="ARBA" id="ARBA00023002"/>
    </source>
</evidence>
<accession>A0A7V4WU74</accession>
<keyword evidence="2" id="KW-0288">FMN</keyword>
<organism evidence="5">
    <name type="scientific">Caldithrix abyssi</name>
    <dbReference type="NCBI Taxonomy" id="187145"/>
    <lineage>
        <taxon>Bacteria</taxon>
        <taxon>Pseudomonadati</taxon>
        <taxon>Calditrichota</taxon>
        <taxon>Calditrichia</taxon>
        <taxon>Calditrichales</taxon>
        <taxon>Calditrichaceae</taxon>
        <taxon>Caldithrix</taxon>
    </lineage>
</organism>
<dbReference type="Proteomes" id="UP000885779">
    <property type="component" value="Unassembled WGS sequence"/>
</dbReference>
<proteinExistence type="predicted"/>
<dbReference type="PANTHER" id="PTHR23026:SF90">
    <property type="entry name" value="IODOTYROSINE DEIODINASE 1"/>
    <property type="match status" value="1"/>
</dbReference>
<evidence type="ECO:0000259" key="4">
    <source>
        <dbReference type="Pfam" id="PF00881"/>
    </source>
</evidence>
<dbReference type="Gene3D" id="3.40.109.10">
    <property type="entry name" value="NADH Oxidase"/>
    <property type="match status" value="1"/>
</dbReference>
<dbReference type="CDD" id="cd02150">
    <property type="entry name" value="nitroreductase"/>
    <property type="match status" value="1"/>
</dbReference>
<keyword evidence="1" id="KW-0285">Flavoprotein</keyword>
<feature type="domain" description="Nitroreductase" evidence="4">
    <location>
        <begin position="67"/>
        <end position="148"/>
    </location>
</feature>
<evidence type="ECO:0000313" key="5">
    <source>
        <dbReference type="EMBL" id="HGY54528.1"/>
    </source>
</evidence>
<dbReference type="InterPro" id="IPR000415">
    <property type="entry name" value="Nitroreductase-like"/>
</dbReference>
<reference evidence="5" key="1">
    <citation type="journal article" date="2020" name="mSystems">
        <title>Genome- and Community-Level Interaction Insights into Carbon Utilization and Element Cycling Functions of Hydrothermarchaeota in Hydrothermal Sediment.</title>
        <authorList>
            <person name="Zhou Z."/>
            <person name="Liu Y."/>
            <person name="Xu W."/>
            <person name="Pan J."/>
            <person name="Luo Z.H."/>
            <person name="Li M."/>
        </authorList>
    </citation>
    <scope>NUCLEOTIDE SEQUENCE [LARGE SCALE GENOMIC DNA]</scope>
    <source>
        <strain evidence="5">HyVt-577</strain>
    </source>
</reference>
<sequence>MDALETIFTRRSIRRFKKEPVSEEVIEQLLRAGMQAPSARNTQAWQFIVLNERSLLHAIADFHPFASMLNEAPSAIAICGDKRDEPHEGYLAVNCAAATQNILLAAHALGLGAVWIGIYPRENRIQKLSALLHLPDFILPISLVAFGHPAEQKSPADRFDVSKVHYNTWGG</sequence>
<dbReference type="GO" id="GO:0016491">
    <property type="term" value="F:oxidoreductase activity"/>
    <property type="evidence" value="ECO:0007669"/>
    <property type="project" value="UniProtKB-KW"/>
</dbReference>
<keyword evidence="3" id="KW-0560">Oxidoreductase</keyword>
<evidence type="ECO:0000256" key="1">
    <source>
        <dbReference type="ARBA" id="ARBA00022630"/>
    </source>
</evidence>
<comment type="caution">
    <text evidence="5">The sequence shown here is derived from an EMBL/GenBank/DDBJ whole genome shotgun (WGS) entry which is preliminary data.</text>
</comment>